<dbReference type="EMBL" id="LLXH01008845">
    <property type="protein sequence ID" value="PKC50878.1"/>
    <property type="molecule type" value="Genomic_DNA"/>
</dbReference>
<evidence type="ECO:0000313" key="2">
    <source>
        <dbReference type="Proteomes" id="UP000232688"/>
    </source>
</evidence>
<dbReference type="VEuPathDB" id="FungiDB:FUN_010386"/>
<reference evidence="1 2" key="1">
    <citation type="submission" date="2017-10" db="EMBL/GenBank/DDBJ databases">
        <title>Extensive intraspecific genome diversity in a model arbuscular mycorrhizal fungus.</title>
        <authorList>
            <person name="Chen E.C.H."/>
            <person name="Morin E."/>
            <person name="Baudet D."/>
            <person name="Noel J."/>
            <person name="Ndikumana S."/>
            <person name="Charron P."/>
            <person name="St-Onge C."/>
            <person name="Giorgi J."/>
            <person name="Grigoriev I.V."/>
            <person name="Roux C."/>
            <person name="Martin F.M."/>
            <person name="Corradi N."/>
        </authorList>
    </citation>
    <scope>NUCLEOTIDE SEQUENCE [LARGE SCALE GENOMIC DNA]</scope>
    <source>
        <strain evidence="1 2">A1</strain>
    </source>
</reference>
<accession>A0A2I1FR59</accession>
<evidence type="ECO:0000313" key="1">
    <source>
        <dbReference type="EMBL" id="PKC50878.1"/>
    </source>
</evidence>
<sequence length="114" mass="13682">MIAYMLDSRFLEESKDADIEAIGYTEFTEFANKRFGWKESIKLFAELVTFHQKNSPYDNEQFGYHHPFLIHSYAAERKFSTFRFIHNKIRNHLQNDCVKKLVFIYGNLWNGFET</sequence>
<dbReference type="VEuPathDB" id="FungiDB:RhiirA1_485119"/>
<reference evidence="1 2" key="2">
    <citation type="submission" date="2017-10" db="EMBL/GenBank/DDBJ databases">
        <title>Genome analyses suggest a sexual origin of heterokaryosis in a supposedly ancient asexual fungus.</title>
        <authorList>
            <person name="Corradi N."/>
            <person name="Sedzielewska K."/>
            <person name="Noel J."/>
            <person name="Charron P."/>
            <person name="Farinelli L."/>
            <person name="Marton T."/>
            <person name="Kruger M."/>
            <person name="Pelin A."/>
            <person name="Brachmann A."/>
            <person name="Corradi N."/>
        </authorList>
    </citation>
    <scope>NUCLEOTIDE SEQUENCE [LARGE SCALE GENOMIC DNA]</scope>
    <source>
        <strain evidence="1 2">A1</strain>
    </source>
</reference>
<gene>
    <name evidence="1" type="ORF">RhiirA1_485119</name>
</gene>
<dbReference type="OrthoDB" id="2421461at2759"/>
<dbReference type="Proteomes" id="UP000232688">
    <property type="component" value="Unassembled WGS sequence"/>
</dbReference>
<organism evidence="1 2">
    <name type="scientific">Rhizophagus irregularis</name>
    <dbReference type="NCBI Taxonomy" id="588596"/>
    <lineage>
        <taxon>Eukaryota</taxon>
        <taxon>Fungi</taxon>
        <taxon>Fungi incertae sedis</taxon>
        <taxon>Mucoromycota</taxon>
        <taxon>Glomeromycotina</taxon>
        <taxon>Glomeromycetes</taxon>
        <taxon>Glomerales</taxon>
        <taxon>Glomeraceae</taxon>
        <taxon>Rhizophagus</taxon>
    </lineage>
</organism>
<comment type="caution">
    <text evidence="1">The sequence shown here is derived from an EMBL/GenBank/DDBJ whole genome shotgun (WGS) entry which is preliminary data.</text>
</comment>
<protein>
    <submittedName>
        <fullName evidence="1">Uncharacterized protein</fullName>
    </submittedName>
</protein>
<name>A0A2I1FR59_9GLOM</name>
<dbReference type="AlphaFoldDB" id="A0A2I1FR59"/>
<proteinExistence type="predicted"/>
<dbReference type="VEuPathDB" id="FungiDB:RhiirFUN_008892"/>